<comment type="similarity">
    <text evidence="2 18">In the C-terminal section; belongs to the transferase hexapeptide repeat family.</text>
</comment>
<evidence type="ECO:0000256" key="14">
    <source>
        <dbReference type="ARBA" id="ARBA00023316"/>
    </source>
</evidence>
<evidence type="ECO:0000259" key="20">
    <source>
        <dbReference type="Pfam" id="PF12804"/>
    </source>
</evidence>
<dbReference type="Proteomes" id="UP001083770">
    <property type="component" value="Unassembled WGS sequence"/>
</dbReference>
<evidence type="ECO:0000256" key="12">
    <source>
        <dbReference type="ARBA" id="ARBA00023268"/>
    </source>
</evidence>
<feature type="binding site" evidence="18">
    <location>
        <position position="365"/>
    </location>
    <ligand>
        <name>acetyl-CoA</name>
        <dbReference type="ChEBI" id="CHEBI:57288"/>
    </ligand>
</feature>
<dbReference type="PANTHER" id="PTHR43584">
    <property type="entry name" value="NUCLEOTIDYL TRANSFERASE"/>
    <property type="match status" value="1"/>
</dbReference>
<feature type="binding site" evidence="18">
    <location>
        <position position="318"/>
    </location>
    <ligand>
        <name>UDP-N-acetyl-alpha-D-glucosamine</name>
        <dbReference type="ChEBI" id="CHEBI:57705"/>
    </ligand>
</feature>
<protein>
    <recommendedName>
        <fullName evidence="18">Bifunctional protein GlmU</fullName>
    </recommendedName>
    <domain>
        <recommendedName>
            <fullName evidence="18">UDP-N-acetylglucosamine pyrophosphorylase</fullName>
            <ecNumber evidence="18">2.7.7.23</ecNumber>
        </recommendedName>
        <alternativeName>
            <fullName evidence="18">N-acetylglucosamine-1-phosphate uridyltransferase</fullName>
        </alternativeName>
    </domain>
    <domain>
        <recommendedName>
            <fullName evidence="18">Glucosamine-1-phosphate N-acetyltransferase</fullName>
            <ecNumber evidence="18">2.3.1.157</ecNumber>
        </recommendedName>
    </domain>
</protein>
<dbReference type="NCBIfam" id="TIGR01173">
    <property type="entry name" value="glmU"/>
    <property type="match status" value="1"/>
</dbReference>
<dbReference type="InterPro" id="IPR011004">
    <property type="entry name" value="Trimer_LpxA-like_sf"/>
</dbReference>
<dbReference type="InterPro" id="IPR050065">
    <property type="entry name" value="GlmU-like"/>
</dbReference>
<keyword evidence="9 18" id="KW-0460">Magnesium</keyword>
<dbReference type="NCBIfam" id="NF010933">
    <property type="entry name" value="PRK14353.1"/>
    <property type="match status" value="1"/>
</dbReference>
<evidence type="ECO:0000256" key="5">
    <source>
        <dbReference type="ARBA" id="ARBA00022679"/>
    </source>
</evidence>
<name>A0ABT4LXD1_9PROT</name>
<feature type="binding site" evidence="18">
    <location>
        <position position="362"/>
    </location>
    <ligand>
        <name>UDP-N-acetyl-alpha-D-glucosamine</name>
        <dbReference type="ChEBI" id="CHEBI:57705"/>
    </ligand>
</feature>
<keyword evidence="8 18" id="KW-0677">Repeat</keyword>
<dbReference type="InterPro" id="IPR018357">
    <property type="entry name" value="Hexapep_transf_CS"/>
</dbReference>
<feature type="binding site" evidence="18">
    <location>
        <position position="106"/>
    </location>
    <ligand>
        <name>Mg(2+)</name>
        <dbReference type="ChEBI" id="CHEBI:18420"/>
    </ligand>
</feature>
<dbReference type="InterPro" id="IPR029044">
    <property type="entry name" value="Nucleotide-diphossugar_trans"/>
</dbReference>
<dbReference type="SUPFAM" id="SSF51161">
    <property type="entry name" value="Trimeric LpxA-like enzymes"/>
    <property type="match status" value="1"/>
</dbReference>
<keyword evidence="11 18" id="KW-0573">Peptidoglycan synthesis</keyword>
<keyword evidence="12 18" id="KW-0511">Multifunctional enzyme</keyword>
<comment type="catalytic activity">
    <reaction evidence="15 18">
        <text>alpha-D-glucosamine 1-phosphate + acetyl-CoA = N-acetyl-alpha-D-glucosamine 1-phosphate + CoA + H(+)</text>
        <dbReference type="Rhea" id="RHEA:13725"/>
        <dbReference type="ChEBI" id="CHEBI:15378"/>
        <dbReference type="ChEBI" id="CHEBI:57287"/>
        <dbReference type="ChEBI" id="CHEBI:57288"/>
        <dbReference type="ChEBI" id="CHEBI:57776"/>
        <dbReference type="ChEBI" id="CHEBI:58516"/>
        <dbReference type="EC" id="2.3.1.157"/>
    </reaction>
</comment>
<dbReference type="SUPFAM" id="SSF53448">
    <property type="entry name" value="Nucleotide-diphospho-sugar transferases"/>
    <property type="match status" value="1"/>
</dbReference>
<dbReference type="EC" id="2.7.7.23" evidence="18"/>
<feature type="region of interest" description="Disordered" evidence="19">
    <location>
        <begin position="427"/>
        <end position="453"/>
    </location>
</feature>
<feature type="binding site" evidence="18">
    <location>
        <position position="76"/>
    </location>
    <ligand>
        <name>UDP-N-acetyl-alpha-D-glucosamine</name>
        <dbReference type="ChEBI" id="CHEBI:57705"/>
    </ligand>
</feature>
<evidence type="ECO:0000256" key="13">
    <source>
        <dbReference type="ARBA" id="ARBA00023315"/>
    </source>
</evidence>
<feature type="binding site" evidence="18">
    <location>
        <position position="408"/>
    </location>
    <ligand>
        <name>acetyl-CoA</name>
        <dbReference type="ChEBI" id="CHEBI:57288"/>
    </ligand>
</feature>
<keyword evidence="14 18" id="KW-0961">Cell wall biogenesis/degradation</keyword>
<feature type="region of interest" description="N-acetyltransferase" evidence="18">
    <location>
        <begin position="253"/>
        <end position="453"/>
    </location>
</feature>
<comment type="similarity">
    <text evidence="3 18">In the N-terminal section; belongs to the N-acetylglucosamine-1-phosphate uridyltransferase family.</text>
</comment>
<feature type="compositionally biased region" description="Basic and acidic residues" evidence="19">
    <location>
        <begin position="437"/>
        <end position="453"/>
    </location>
</feature>
<feature type="binding site" evidence="18">
    <location>
        <begin position="104"/>
        <end position="106"/>
    </location>
    <ligand>
        <name>UDP-N-acetyl-alpha-D-glucosamine</name>
        <dbReference type="ChEBI" id="CHEBI:57705"/>
    </ligand>
</feature>
<comment type="pathway">
    <text evidence="18">Nucleotide-sugar biosynthesis; UDP-N-acetyl-alpha-D-glucosamine biosynthesis; UDP-N-acetyl-alpha-D-glucosamine from N-acetyl-alpha-D-glucosamine 1-phosphate: step 1/1.</text>
</comment>
<dbReference type="HAMAP" id="MF_01631">
    <property type="entry name" value="GlmU"/>
    <property type="match status" value="1"/>
</dbReference>
<evidence type="ECO:0000256" key="10">
    <source>
        <dbReference type="ARBA" id="ARBA00022960"/>
    </source>
</evidence>
<feature type="binding site" evidence="18">
    <location>
        <position position="425"/>
    </location>
    <ligand>
        <name>acetyl-CoA</name>
        <dbReference type="ChEBI" id="CHEBI:57288"/>
    </ligand>
</feature>
<comment type="subcellular location">
    <subcellularLocation>
        <location evidence="1 18">Cytoplasm</location>
    </subcellularLocation>
</comment>
<keyword evidence="7 18" id="KW-0479">Metal-binding</keyword>
<feature type="binding site" evidence="18">
    <location>
        <begin position="9"/>
        <end position="12"/>
    </location>
    <ligand>
        <name>UDP-N-acetyl-alpha-D-glucosamine</name>
        <dbReference type="ChEBI" id="CHEBI:57705"/>
    </ligand>
</feature>
<comment type="caution">
    <text evidence="21">The sequence shown here is derived from an EMBL/GenBank/DDBJ whole genome shotgun (WGS) entry which is preliminary data.</text>
</comment>
<dbReference type="Pfam" id="PF12804">
    <property type="entry name" value="NTP_transf_3"/>
    <property type="match status" value="1"/>
</dbReference>
<comment type="catalytic activity">
    <reaction evidence="16 18">
        <text>N-acetyl-alpha-D-glucosamine 1-phosphate + UTP + H(+) = UDP-N-acetyl-alpha-D-glucosamine + diphosphate</text>
        <dbReference type="Rhea" id="RHEA:13509"/>
        <dbReference type="ChEBI" id="CHEBI:15378"/>
        <dbReference type="ChEBI" id="CHEBI:33019"/>
        <dbReference type="ChEBI" id="CHEBI:46398"/>
        <dbReference type="ChEBI" id="CHEBI:57705"/>
        <dbReference type="ChEBI" id="CHEBI:57776"/>
        <dbReference type="EC" id="2.7.7.23"/>
    </reaction>
</comment>
<evidence type="ECO:0000256" key="6">
    <source>
        <dbReference type="ARBA" id="ARBA00022695"/>
    </source>
</evidence>
<evidence type="ECO:0000256" key="3">
    <source>
        <dbReference type="ARBA" id="ARBA00007947"/>
    </source>
</evidence>
<evidence type="ECO:0000256" key="19">
    <source>
        <dbReference type="SAM" id="MobiDB-lite"/>
    </source>
</evidence>
<feature type="active site" description="Proton acceptor" evidence="18">
    <location>
        <position position="348"/>
    </location>
</feature>
<dbReference type="CDD" id="cd03353">
    <property type="entry name" value="LbH_GlmU_C"/>
    <property type="match status" value="1"/>
</dbReference>
<feature type="region of interest" description="Pyrophosphorylase" evidence="18">
    <location>
        <begin position="1"/>
        <end position="231"/>
    </location>
</feature>
<feature type="binding site" evidence="18">
    <location>
        <position position="390"/>
    </location>
    <ligand>
        <name>acetyl-CoA</name>
        <dbReference type="ChEBI" id="CHEBI:57288"/>
    </ligand>
</feature>
<evidence type="ECO:0000256" key="9">
    <source>
        <dbReference type="ARBA" id="ARBA00022842"/>
    </source>
</evidence>
<dbReference type="InterPro" id="IPR005882">
    <property type="entry name" value="Bifunctional_GlmU"/>
</dbReference>
<comment type="pathway">
    <text evidence="18">Nucleotide-sugar biosynthesis; UDP-N-acetyl-alpha-D-glucosamine biosynthesis; N-acetyl-alpha-D-glucosamine 1-phosphate from alpha-D-glucosamine 6-phosphate (route II): step 2/2.</text>
</comment>
<keyword evidence="5 18" id="KW-0808">Transferase</keyword>
<accession>A0ABT4LXD1</accession>
<proteinExistence type="inferred from homology"/>
<feature type="binding site" evidence="18">
    <location>
        <position position="229"/>
    </location>
    <ligand>
        <name>UDP-N-acetyl-alpha-D-glucosamine</name>
        <dbReference type="ChEBI" id="CHEBI:57705"/>
    </ligand>
</feature>
<evidence type="ECO:0000313" key="21">
    <source>
        <dbReference type="EMBL" id="MCZ4299015.1"/>
    </source>
</evidence>
<dbReference type="InterPro" id="IPR025877">
    <property type="entry name" value="MobA-like_NTP_Trfase"/>
</dbReference>
<evidence type="ECO:0000256" key="1">
    <source>
        <dbReference type="ARBA" id="ARBA00004496"/>
    </source>
</evidence>
<dbReference type="InterPro" id="IPR038009">
    <property type="entry name" value="GlmU_C_LbH"/>
</dbReference>
<feature type="region of interest" description="Linker" evidence="18">
    <location>
        <begin position="232"/>
        <end position="252"/>
    </location>
</feature>
<feature type="binding site" evidence="18">
    <location>
        <begin position="81"/>
        <end position="82"/>
    </location>
    <ligand>
        <name>UDP-N-acetyl-alpha-D-glucosamine</name>
        <dbReference type="ChEBI" id="CHEBI:57705"/>
    </ligand>
</feature>
<feature type="binding site" evidence="18">
    <location>
        <position position="172"/>
    </location>
    <ligand>
        <name>UDP-N-acetyl-alpha-D-glucosamine</name>
        <dbReference type="ChEBI" id="CHEBI:57705"/>
    </ligand>
</feature>
<feature type="binding site" evidence="18">
    <location>
        <position position="157"/>
    </location>
    <ligand>
        <name>UDP-N-acetyl-alpha-D-glucosamine</name>
        <dbReference type="ChEBI" id="CHEBI:57705"/>
    </ligand>
</feature>
<feature type="binding site" evidence="18">
    <location>
        <position position="351"/>
    </location>
    <ligand>
        <name>UDP-N-acetyl-alpha-D-glucosamine</name>
        <dbReference type="ChEBI" id="CHEBI:57705"/>
    </ligand>
</feature>
<dbReference type="PROSITE" id="PS00101">
    <property type="entry name" value="HEXAPEP_TRANSFERASES"/>
    <property type="match status" value="1"/>
</dbReference>
<feature type="binding site" evidence="18">
    <location>
        <position position="229"/>
    </location>
    <ligand>
        <name>Mg(2+)</name>
        <dbReference type="ChEBI" id="CHEBI:18420"/>
    </ligand>
</feature>
<dbReference type="Pfam" id="PF00132">
    <property type="entry name" value="Hexapep"/>
    <property type="match status" value="2"/>
</dbReference>
<feature type="binding site" evidence="18">
    <location>
        <position position="23"/>
    </location>
    <ligand>
        <name>UDP-N-acetyl-alpha-D-glucosamine</name>
        <dbReference type="ChEBI" id="CHEBI:57705"/>
    </ligand>
</feature>
<sequence length="453" mass="48092">MQDRAALILAAGQGTRMKSEVPKVLHKVGGRAMLDWSIDLARKSGCRRIIVVVSAGSEALQDHVTRELGEGSFVIQDPPMGTGHAVQAGEQVLQDFDGDLIVLYGDCPLIPETAVNDLFSELASGADLGVLGFEAEEPGAYGRLIQTADGRLEGIVEAKEASAEQLTIRLCNSGVMAGARELMFDLLSKVTNDNAKGEYYLTDIVGLANEAGCVCRAVTCDEQDVMGVNSRVELAQAEAVFQAKRRDTFLREGVTMIAPETVFFSHDTTIGNDVEIEPNVVFGTGVEVEAGARVRAFSHLEGAIVRTGAEVGPYARLRPGAEIGEKARIGNFVEVKNTTVGKGAKANHLAYLGDGSVGAGANIGAGTIFCNYDGFLKYRTEIGAEAFIGSNSALVAPVSIGERAIVGSGSVITQNVSDDALALGRGKQVEKPGWSKGFREQKQREKSSKRQEI</sequence>
<dbReference type="RefSeq" id="WP_269403075.1">
    <property type="nucleotide sequence ID" value="NZ_JAPWGW010000004.1"/>
</dbReference>
<feature type="binding site" evidence="18">
    <location>
        <position position="336"/>
    </location>
    <ligand>
        <name>UDP-N-acetyl-alpha-D-glucosamine</name>
        <dbReference type="ChEBI" id="CHEBI:57705"/>
    </ligand>
</feature>
<evidence type="ECO:0000256" key="8">
    <source>
        <dbReference type="ARBA" id="ARBA00022737"/>
    </source>
</evidence>
<evidence type="ECO:0000313" key="22">
    <source>
        <dbReference type="Proteomes" id="UP001083770"/>
    </source>
</evidence>
<dbReference type="InterPro" id="IPR001451">
    <property type="entry name" value="Hexapep"/>
</dbReference>
<keyword evidence="22" id="KW-1185">Reference proteome</keyword>
<dbReference type="EMBL" id="JAPWGW010000004">
    <property type="protein sequence ID" value="MCZ4299015.1"/>
    <property type="molecule type" value="Genomic_DNA"/>
</dbReference>
<reference evidence="21" key="1">
    <citation type="submission" date="2022-12" db="EMBL/GenBank/DDBJ databases">
        <title>Bacterial isolates from different developmental stages of Nematostella vectensis.</title>
        <authorList>
            <person name="Fraune S."/>
        </authorList>
    </citation>
    <scope>NUCLEOTIDE SEQUENCE</scope>
    <source>
        <strain evidence="21">G21632-S1</strain>
    </source>
</reference>
<dbReference type="EC" id="2.3.1.157" evidence="18"/>
<feature type="domain" description="MobA-like NTP transferase" evidence="20">
    <location>
        <begin position="6"/>
        <end position="136"/>
    </location>
</feature>
<comment type="subunit">
    <text evidence="18">Homotrimer.</text>
</comment>
<evidence type="ECO:0000256" key="18">
    <source>
        <dbReference type="HAMAP-Rule" id="MF_01631"/>
    </source>
</evidence>
<evidence type="ECO:0000256" key="16">
    <source>
        <dbReference type="ARBA" id="ARBA00048493"/>
    </source>
</evidence>
<dbReference type="GO" id="GO:0003977">
    <property type="term" value="F:UDP-N-acetylglucosamine diphosphorylase activity"/>
    <property type="evidence" value="ECO:0007669"/>
    <property type="project" value="UniProtKB-EC"/>
</dbReference>
<dbReference type="Gene3D" id="2.160.10.10">
    <property type="entry name" value="Hexapeptide repeat proteins"/>
    <property type="match status" value="1"/>
</dbReference>
<dbReference type="PANTHER" id="PTHR43584:SF3">
    <property type="entry name" value="BIFUNCTIONAL PROTEIN GLMU"/>
    <property type="match status" value="1"/>
</dbReference>
<keyword evidence="6 18" id="KW-0548">Nucleotidyltransferase</keyword>
<dbReference type="Gene3D" id="3.90.550.10">
    <property type="entry name" value="Spore Coat Polysaccharide Biosynthesis Protein SpsA, Chain A"/>
    <property type="match status" value="1"/>
</dbReference>
<keyword evidence="4 18" id="KW-0963">Cytoplasm</keyword>
<feature type="binding site" evidence="18">
    <location>
        <begin position="371"/>
        <end position="372"/>
    </location>
    <ligand>
        <name>acetyl-CoA</name>
        <dbReference type="ChEBI" id="CHEBI:57288"/>
    </ligand>
</feature>
<dbReference type="CDD" id="cd02540">
    <property type="entry name" value="GT2_GlmU_N_bac"/>
    <property type="match status" value="1"/>
</dbReference>
<comment type="cofactor">
    <cofactor evidence="18">
        <name>Mg(2+)</name>
        <dbReference type="ChEBI" id="CHEBI:18420"/>
    </cofactor>
    <text evidence="18">Binds 1 Mg(2+) ion per subunit.</text>
</comment>
<evidence type="ECO:0000256" key="11">
    <source>
        <dbReference type="ARBA" id="ARBA00022984"/>
    </source>
</evidence>
<evidence type="ECO:0000256" key="4">
    <source>
        <dbReference type="ARBA" id="ARBA00022490"/>
    </source>
</evidence>
<comment type="pathway">
    <text evidence="18">Bacterial outer membrane biogenesis; LPS lipid A biosynthesis.</text>
</comment>
<evidence type="ECO:0000256" key="17">
    <source>
        <dbReference type="ARBA" id="ARBA00049628"/>
    </source>
</evidence>
<keyword evidence="13 18" id="KW-0012">Acyltransferase</keyword>
<feature type="binding site" evidence="18">
    <location>
        <position position="142"/>
    </location>
    <ligand>
        <name>UDP-N-acetyl-alpha-D-glucosamine</name>
        <dbReference type="ChEBI" id="CHEBI:57705"/>
    </ligand>
</feature>
<evidence type="ECO:0000256" key="2">
    <source>
        <dbReference type="ARBA" id="ARBA00007707"/>
    </source>
</evidence>
<evidence type="ECO:0000256" key="15">
    <source>
        <dbReference type="ARBA" id="ARBA00048247"/>
    </source>
</evidence>
<evidence type="ECO:0000256" key="7">
    <source>
        <dbReference type="ARBA" id="ARBA00022723"/>
    </source>
</evidence>
<gene>
    <name evidence="18 21" type="primary">glmU</name>
    <name evidence="21" type="ORF">O4G74_13175</name>
</gene>
<keyword evidence="10 18" id="KW-0133">Cell shape</keyword>
<organism evidence="21 22">
    <name type="scientific">Henriciella marina</name>
    <dbReference type="NCBI Taxonomy" id="453851"/>
    <lineage>
        <taxon>Bacteria</taxon>
        <taxon>Pseudomonadati</taxon>
        <taxon>Pseudomonadota</taxon>
        <taxon>Alphaproteobacteria</taxon>
        <taxon>Hyphomonadales</taxon>
        <taxon>Hyphomonadaceae</taxon>
        <taxon>Henriciella</taxon>
    </lineage>
</organism>
<comment type="function">
    <text evidence="17 18">Catalyzes the last two sequential reactions in the de novo biosynthetic pathway for UDP-N-acetylglucosamine (UDP-GlcNAc). The C-terminal domain catalyzes the transfer of acetyl group from acetyl coenzyme A to glucosamine-1-phosphate (GlcN-1-P) to produce N-acetylglucosamine-1-phosphate (GlcNAc-1-P), which is converted into UDP-GlcNAc by the transfer of uridine 5-monophosphate (from uridine 5-triphosphate), a reaction catalyzed by the N-terminal domain.</text>
</comment>